<organism evidence="3 4">
    <name type="scientific">Staphylococcus caprae</name>
    <dbReference type="NCBI Taxonomy" id="29380"/>
    <lineage>
        <taxon>Bacteria</taxon>
        <taxon>Bacillati</taxon>
        <taxon>Bacillota</taxon>
        <taxon>Bacilli</taxon>
        <taxon>Bacillales</taxon>
        <taxon>Staphylococcaceae</taxon>
        <taxon>Staphylococcus</taxon>
    </lineage>
</organism>
<dbReference type="NCBIfam" id="TIGR00350">
    <property type="entry name" value="lytR_cpsA_psr"/>
    <property type="match status" value="1"/>
</dbReference>
<proteinExistence type="inferred from homology"/>
<evidence type="ECO:0000313" key="3">
    <source>
        <dbReference type="EMBL" id="BBD91777.1"/>
    </source>
</evidence>
<gene>
    <name evidence="3" type="ORF">JMUB590_0667</name>
</gene>
<dbReference type="GeneID" id="58050434"/>
<keyword evidence="4" id="KW-1185">Reference proteome</keyword>
<dbReference type="PANTHER" id="PTHR33392">
    <property type="entry name" value="POLYISOPRENYL-TEICHOIC ACID--PEPTIDOGLYCAN TEICHOIC ACID TRANSFERASE TAGU"/>
    <property type="match status" value="1"/>
</dbReference>
<reference evidence="3 4" key="1">
    <citation type="submission" date="2018-05" db="EMBL/GenBank/DDBJ databases">
        <title>Complete genome sequencing of three human clinical isolates of Staphylococcus caprae reveals virulence factors similar to those of S. epidermidis and S. capitis.</title>
        <authorList>
            <person name="Watanabe S."/>
            <person name="Cui L."/>
        </authorList>
    </citation>
    <scope>NUCLEOTIDE SEQUENCE [LARGE SCALE GENOMIC DNA]</scope>
    <source>
        <strain evidence="3 4">JMUB590</strain>
    </source>
</reference>
<dbReference type="PANTHER" id="PTHR33392:SF6">
    <property type="entry name" value="POLYISOPRENYL-TEICHOIC ACID--PEPTIDOGLYCAN TEICHOIC ACID TRANSFERASE TAGU"/>
    <property type="match status" value="1"/>
</dbReference>
<dbReference type="InterPro" id="IPR050922">
    <property type="entry name" value="LytR/CpsA/Psr_CW_biosynth"/>
</dbReference>
<dbReference type="EMBL" id="AP018586">
    <property type="protein sequence ID" value="BBD91777.1"/>
    <property type="molecule type" value="Genomic_DNA"/>
</dbReference>
<dbReference type="Gene3D" id="3.40.630.190">
    <property type="entry name" value="LCP protein"/>
    <property type="match status" value="1"/>
</dbReference>
<sequence length="316" mass="34988">MRRSDKRKMSLPTKILLWVVGILFLLTVIAVIYVGAKIFITGDKIHNPLNRSHSELRSGKVNLKNGDPFTIALFGVDSDAERKQQGGGQRSDTIMILSINPKEKKTELVSIPRDTQAKIVGRGTTEKIAHAYAYGGPNMAVNSLEKLMNVPIDHYATIDMDGLHDMIDVLGGVDVVSNDTFSVDGLHFEKGAKTHVNGDEAMKFIRSRKEEGAGGDFGRQERQQLVLEAMANKMSSASSITHFNSLMDEIQNNVKTDLTLGDLNLIRKNYKDANQTVNRHQLDGEGGIQDDGLYYFVPSDSSKNENTQLLKNNLDL</sequence>
<dbReference type="InterPro" id="IPR004474">
    <property type="entry name" value="LytR_CpsA_psr"/>
</dbReference>
<evidence type="ECO:0000313" key="4">
    <source>
        <dbReference type="Proteomes" id="UP000274772"/>
    </source>
</evidence>
<dbReference type="Pfam" id="PF03816">
    <property type="entry name" value="LytR_cpsA_psr"/>
    <property type="match status" value="1"/>
</dbReference>
<feature type="domain" description="Cell envelope-related transcriptional attenuator" evidence="2">
    <location>
        <begin position="90"/>
        <end position="235"/>
    </location>
</feature>
<name>A0ABM7FV37_9STAP</name>
<dbReference type="Proteomes" id="UP000274772">
    <property type="component" value="Chromosome"/>
</dbReference>
<evidence type="ECO:0000259" key="2">
    <source>
        <dbReference type="Pfam" id="PF03816"/>
    </source>
</evidence>
<comment type="similarity">
    <text evidence="1">Belongs to the LytR/CpsA/Psr (LCP) family.</text>
</comment>
<accession>A0ABM7FV37</accession>
<protein>
    <submittedName>
        <fullName evidence="3">Cell envelope-related function transcriptional attenuator, LytR/CpsA family</fullName>
    </submittedName>
</protein>
<evidence type="ECO:0000256" key="1">
    <source>
        <dbReference type="ARBA" id="ARBA00006068"/>
    </source>
</evidence>
<dbReference type="RefSeq" id="WP_037541603.1">
    <property type="nucleotide sequence ID" value="NZ_AP018585.1"/>
</dbReference>